<feature type="region of interest" description="Disordered" evidence="1">
    <location>
        <begin position="1135"/>
        <end position="1185"/>
    </location>
</feature>
<evidence type="ECO:0000313" key="3">
    <source>
        <dbReference type="EMBL" id="GIX65953.1"/>
    </source>
</evidence>
<dbReference type="Proteomes" id="UP001497744">
    <property type="component" value="Unassembled WGS sequence"/>
</dbReference>
<feature type="chain" id="PRO_5043898794" evidence="2">
    <location>
        <begin position="20"/>
        <end position="1295"/>
    </location>
</feature>
<proteinExistence type="predicted"/>
<feature type="region of interest" description="Disordered" evidence="1">
    <location>
        <begin position="633"/>
        <end position="652"/>
    </location>
</feature>
<feature type="signal peptide" evidence="2">
    <location>
        <begin position="1"/>
        <end position="19"/>
    </location>
</feature>
<feature type="region of interest" description="Disordered" evidence="1">
    <location>
        <begin position="1199"/>
        <end position="1295"/>
    </location>
</feature>
<comment type="caution">
    <text evidence="3">The sequence shown here is derived from an EMBL/GenBank/DDBJ whole genome shotgun (WGS) entry which is preliminary data.</text>
</comment>
<feature type="region of interest" description="Disordered" evidence="1">
    <location>
        <begin position="67"/>
        <end position="97"/>
    </location>
</feature>
<sequence>MCVLLRLVLALAALRFGAADGRLLPELCGRKALRLLQVRAFLGVRQVRSCDLGARLSLVRSAEAEEVQYGGGDGEPGDGAPKSDTSPGNTNIAIGNGVPSEAAETGWVAETSKCNGVEDATSQVNDAASPCLISEALSSQVIDATSKCNGVIGELADVEGAYAENIVDGREVERDEEHVESSAQSYGNSETVGSPRDKRAEHGRKMKRWMSVNVDEMVEKAFEDKPMAQNFCAMGCREEIKTEMFAALLSRLAEHKRKKKNAPHVLYVCRKKWHVRDLFDKHSSLLESLGKVNVILKNYISIEPNSMLTVTNFRPIFDVYNVVNSVDPTDVVTLMGVLRETLTQVEAEAEGEGGDAVEESQVNDGDVLNAKDGKIIYGGVLVDESNQEEFVSALRALVDCFLRQHKDLANRSLDDNAMFAPHEDALLSFRRWARRSYRTPEQLVERIKLDEPGKRVVVTDGFMARLDTGKGRTITSLFDMVVSAMRSECQLVALAPYVFNPQNVAQWLGRVVGPTEFLLAQRLPEYRVFYDNWNFDPFETTASPRYSRGHVSLMSKALKMNDIKPLAVAANFEGIRPTNFPLNRQFDAMCKDIVKEALSLRGVDTINKLKHYSQGAYDYVKQHLDEKMLRGKLGEGSTEGAEPGGESGEGVQAPKMTIDDYLDGVVNLESSKLGIKTMQVFDLDYSLGDMEKKAVQQIVDRVLEDGIYPAAIHTEAKYIKAYREALEGKFEPVPEIEKAMENVALSDVVKDNLRRGVALLSAQSPDAVVEMVRENVGMFKVVVTSIPVFGARHQVIHFDLEKLSRNGTVHRNHGSLINMSLGAERCSFWGLPYKRVLKALTALMSPLDVDFRWLDVRSMLRIWRRSFPKCVASNTRVIGDLERGVFAKYMLDCGKVIAGQVANAGSVNVNKSQPRQERRENVPIHAHPRWDAPRIILAQEQIPMEVHGEGRNYWDGSINVEHYGTGALQQGMPVAQEAWRESSVGYGQPMEPNVATVEFKHVSHGFQPTRTMLDRQVKLEALEARLKEAGVDAKPFYLLDQKRKGAERFRNYLRVNIRGKVAYKQRAIQNVSEAVGLHGAEVLGSDGKVYTVVWFGSPKRFHVPNHTISASAWRAMHQLMNERAQHEYFTLLKGDSGRGRAVPRAAGARGREEGPGGAARRDGQRAGVPAADRREGPGPAAAAVADGRQQLPAGERAIAHQDRAGHDAEVRRGGRRAHGGGGGEAARQHGPGGADARRRAAAAHGDTAHVRGTRVGRAGAVSEASPGSQPNLGPAAGQPGGPGRPVTITRRHRIG</sequence>
<feature type="compositionally biased region" description="Polar residues" evidence="1">
    <location>
        <begin position="181"/>
        <end position="192"/>
    </location>
</feature>
<feature type="compositionally biased region" description="Basic and acidic residues" evidence="1">
    <location>
        <begin position="1149"/>
        <end position="1164"/>
    </location>
</feature>
<feature type="compositionally biased region" description="Polar residues" evidence="1">
    <location>
        <begin position="83"/>
        <end position="93"/>
    </location>
</feature>
<feature type="compositionally biased region" description="Basic and acidic residues" evidence="1">
    <location>
        <begin position="1199"/>
        <end position="1212"/>
    </location>
</feature>
<reference evidence="3 4" key="1">
    <citation type="submission" date="2021-06" db="EMBL/GenBank/DDBJ databases">
        <title>Genome sequence of Babesia caballi.</title>
        <authorList>
            <person name="Yamagishi J."/>
            <person name="Kidaka T."/>
            <person name="Ochi A."/>
        </authorList>
    </citation>
    <scope>NUCLEOTIDE SEQUENCE [LARGE SCALE GENOMIC DNA]</scope>
    <source>
        <strain evidence="3">USDA-D6B2</strain>
    </source>
</reference>
<protein>
    <submittedName>
        <fullName evidence="3">Microsomal signal peptidase</fullName>
    </submittedName>
</protein>
<dbReference type="RefSeq" id="XP_067718022.1">
    <property type="nucleotide sequence ID" value="XM_067861921.1"/>
</dbReference>
<feature type="region of interest" description="Disordered" evidence="1">
    <location>
        <begin position="174"/>
        <end position="202"/>
    </location>
</feature>
<keyword evidence="4" id="KW-1185">Reference proteome</keyword>
<dbReference type="GeneID" id="94197434"/>
<organism evidence="3 4">
    <name type="scientific">Babesia caballi</name>
    <dbReference type="NCBI Taxonomy" id="5871"/>
    <lineage>
        <taxon>Eukaryota</taxon>
        <taxon>Sar</taxon>
        <taxon>Alveolata</taxon>
        <taxon>Apicomplexa</taxon>
        <taxon>Aconoidasida</taxon>
        <taxon>Piroplasmida</taxon>
        <taxon>Babesiidae</taxon>
        <taxon>Babesia</taxon>
    </lineage>
</organism>
<accession>A0AAV4M0N1</accession>
<dbReference type="EMBL" id="BPLF01000006">
    <property type="protein sequence ID" value="GIX65953.1"/>
    <property type="molecule type" value="Genomic_DNA"/>
</dbReference>
<evidence type="ECO:0000313" key="4">
    <source>
        <dbReference type="Proteomes" id="UP001497744"/>
    </source>
</evidence>
<gene>
    <name evidence="3" type="ORF">BcabD6B2_53890</name>
</gene>
<evidence type="ECO:0000256" key="1">
    <source>
        <dbReference type="SAM" id="MobiDB-lite"/>
    </source>
</evidence>
<feature type="compositionally biased region" description="Low complexity" evidence="1">
    <location>
        <begin position="1139"/>
        <end position="1148"/>
    </location>
</feature>
<name>A0AAV4M0N1_BABCB</name>
<keyword evidence="2" id="KW-0732">Signal</keyword>
<evidence type="ECO:0000256" key="2">
    <source>
        <dbReference type="SAM" id="SignalP"/>
    </source>
</evidence>